<dbReference type="InterPro" id="IPR025662">
    <property type="entry name" value="Sigma_54_int_dom_ATP-bd_1"/>
</dbReference>
<evidence type="ECO:0000259" key="6">
    <source>
        <dbReference type="PROSITE" id="PS50045"/>
    </source>
</evidence>
<dbReference type="PROSITE" id="PS00676">
    <property type="entry name" value="SIGMA54_INTERACT_2"/>
    <property type="match status" value="1"/>
</dbReference>
<dbReference type="SUPFAM" id="SSF46689">
    <property type="entry name" value="Homeodomain-like"/>
    <property type="match status" value="1"/>
</dbReference>
<dbReference type="Pfam" id="PF06490">
    <property type="entry name" value="FleQ"/>
    <property type="match status" value="1"/>
</dbReference>
<dbReference type="EMBL" id="JADINH010000057">
    <property type="protein sequence ID" value="MBO8415319.1"/>
    <property type="molecule type" value="Genomic_DNA"/>
</dbReference>
<evidence type="ECO:0000313" key="7">
    <source>
        <dbReference type="EMBL" id="MBO8415319.1"/>
    </source>
</evidence>
<evidence type="ECO:0000256" key="2">
    <source>
        <dbReference type="ARBA" id="ARBA00022840"/>
    </source>
</evidence>
<dbReference type="InterPro" id="IPR009057">
    <property type="entry name" value="Homeodomain-like_sf"/>
</dbReference>
<feature type="domain" description="Sigma-54 factor interaction" evidence="6">
    <location>
        <begin position="135"/>
        <end position="363"/>
    </location>
</feature>
<dbReference type="SUPFAM" id="SSF52540">
    <property type="entry name" value="P-loop containing nucleoside triphosphate hydrolases"/>
    <property type="match status" value="1"/>
</dbReference>
<dbReference type="InterPro" id="IPR025943">
    <property type="entry name" value="Sigma_54_int_dom_ATP-bd_2"/>
</dbReference>
<dbReference type="GO" id="GO:0043565">
    <property type="term" value="F:sequence-specific DNA binding"/>
    <property type="evidence" value="ECO:0007669"/>
    <property type="project" value="InterPro"/>
</dbReference>
<keyword evidence="4" id="KW-0238">DNA-binding</keyword>
<dbReference type="InterPro" id="IPR027417">
    <property type="entry name" value="P-loop_NTPase"/>
</dbReference>
<dbReference type="Pfam" id="PF00158">
    <property type="entry name" value="Sigma54_activat"/>
    <property type="match status" value="1"/>
</dbReference>
<dbReference type="InterPro" id="IPR002078">
    <property type="entry name" value="Sigma_54_int"/>
</dbReference>
<accession>A0A9D9DBG9</accession>
<dbReference type="InterPro" id="IPR058031">
    <property type="entry name" value="AAA_lid_NorR"/>
</dbReference>
<keyword evidence="1" id="KW-0547">Nucleotide-binding</keyword>
<keyword evidence="5" id="KW-0804">Transcription</keyword>
<dbReference type="PROSITE" id="PS00675">
    <property type="entry name" value="SIGMA54_INTERACT_1"/>
    <property type="match status" value="1"/>
</dbReference>
<reference evidence="7" key="1">
    <citation type="submission" date="2020-10" db="EMBL/GenBank/DDBJ databases">
        <authorList>
            <person name="Gilroy R."/>
        </authorList>
    </citation>
    <scope>NUCLEOTIDE SEQUENCE</scope>
    <source>
        <strain evidence="7">17213</strain>
    </source>
</reference>
<evidence type="ECO:0000256" key="4">
    <source>
        <dbReference type="ARBA" id="ARBA00023125"/>
    </source>
</evidence>
<dbReference type="Gene3D" id="1.10.10.60">
    <property type="entry name" value="Homeodomain-like"/>
    <property type="match status" value="1"/>
</dbReference>
<comment type="caution">
    <text evidence="7">The sequence shown here is derived from an EMBL/GenBank/DDBJ whole genome shotgun (WGS) entry which is preliminary data.</text>
</comment>
<dbReference type="FunFam" id="3.40.50.300:FF:000006">
    <property type="entry name" value="DNA-binding transcriptional regulator NtrC"/>
    <property type="match status" value="1"/>
</dbReference>
<evidence type="ECO:0000256" key="5">
    <source>
        <dbReference type="ARBA" id="ARBA00023163"/>
    </source>
</evidence>
<evidence type="ECO:0000313" key="8">
    <source>
        <dbReference type="Proteomes" id="UP000823631"/>
    </source>
</evidence>
<protein>
    <submittedName>
        <fullName evidence="7">Sigma-54-dependent Fis family transcriptional regulator</fullName>
    </submittedName>
</protein>
<organism evidence="7 8">
    <name type="scientific">Candidatus Avisuccinivibrio stercorigallinarum</name>
    <dbReference type="NCBI Taxonomy" id="2840704"/>
    <lineage>
        <taxon>Bacteria</taxon>
        <taxon>Pseudomonadati</taxon>
        <taxon>Pseudomonadota</taxon>
        <taxon>Gammaproteobacteria</taxon>
        <taxon>Aeromonadales</taxon>
        <taxon>Succinivibrionaceae</taxon>
        <taxon>Succinivibrionaceae incertae sedis</taxon>
        <taxon>Candidatus Avisuccinivibrio</taxon>
    </lineage>
</organism>
<dbReference type="CDD" id="cd00009">
    <property type="entry name" value="AAA"/>
    <property type="match status" value="1"/>
</dbReference>
<dbReference type="InterPro" id="IPR002197">
    <property type="entry name" value="HTH_Fis"/>
</dbReference>
<dbReference type="GO" id="GO:0005524">
    <property type="term" value="F:ATP binding"/>
    <property type="evidence" value="ECO:0007669"/>
    <property type="project" value="UniProtKB-KW"/>
</dbReference>
<evidence type="ECO:0000256" key="1">
    <source>
        <dbReference type="ARBA" id="ARBA00022741"/>
    </source>
</evidence>
<dbReference type="PANTHER" id="PTHR32071">
    <property type="entry name" value="TRANSCRIPTIONAL REGULATORY PROTEIN"/>
    <property type="match status" value="1"/>
</dbReference>
<reference evidence="7" key="2">
    <citation type="journal article" date="2021" name="PeerJ">
        <title>Extensive microbial diversity within the chicken gut microbiome revealed by metagenomics and culture.</title>
        <authorList>
            <person name="Gilroy R."/>
            <person name="Ravi A."/>
            <person name="Getino M."/>
            <person name="Pursley I."/>
            <person name="Horton D.L."/>
            <person name="Alikhan N.F."/>
            <person name="Baker D."/>
            <person name="Gharbi K."/>
            <person name="Hall N."/>
            <person name="Watson M."/>
            <person name="Adriaenssens E.M."/>
            <person name="Foster-Nyarko E."/>
            <person name="Jarju S."/>
            <person name="Secka A."/>
            <person name="Antonio M."/>
            <person name="Oren A."/>
            <person name="Chaudhuri R.R."/>
            <person name="La Ragione R."/>
            <person name="Hildebrand F."/>
            <person name="Pallen M.J."/>
        </authorList>
    </citation>
    <scope>NUCLEOTIDE SEQUENCE</scope>
    <source>
        <strain evidence="7">17213</strain>
    </source>
</reference>
<dbReference type="SMART" id="SM00382">
    <property type="entry name" value="AAA"/>
    <property type="match status" value="1"/>
</dbReference>
<dbReference type="PANTHER" id="PTHR32071:SF117">
    <property type="entry name" value="PTS-DEPENDENT DIHYDROXYACETONE KINASE OPERON REGULATORY PROTEIN-RELATED"/>
    <property type="match status" value="1"/>
</dbReference>
<dbReference type="Proteomes" id="UP000823631">
    <property type="component" value="Unassembled WGS sequence"/>
</dbReference>
<dbReference type="InterPro" id="IPR010518">
    <property type="entry name" value="FleQ"/>
</dbReference>
<dbReference type="PROSITE" id="PS50045">
    <property type="entry name" value="SIGMA54_INTERACT_4"/>
    <property type="match status" value="1"/>
</dbReference>
<dbReference type="Gene3D" id="3.40.50.300">
    <property type="entry name" value="P-loop containing nucleotide triphosphate hydrolases"/>
    <property type="match status" value="1"/>
</dbReference>
<dbReference type="Pfam" id="PF25601">
    <property type="entry name" value="AAA_lid_14"/>
    <property type="match status" value="1"/>
</dbReference>
<keyword evidence="2" id="KW-0067">ATP-binding</keyword>
<dbReference type="GO" id="GO:0006355">
    <property type="term" value="P:regulation of DNA-templated transcription"/>
    <property type="evidence" value="ECO:0007669"/>
    <property type="project" value="InterPro"/>
</dbReference>
<gene>
    <name evidence="7" type="ORF">IAB19_02935</name>
</gene>
<evidence type="ECO:0000256" key="3">
    <source>
        <dbReference type="ARBA" id="ARBA00023015"/>
    </source>
</evidence>
<name>A0A9D9DBG9_9GAMM</name>
<dbReference type="InterPro" id="IPR003593">
    <property type="entry name" value="AAA+_ATPase"/>
</dbReference>
<sequence>MQFSGTILLLDDDRAARQNMETIFSFLGLTCQSGESADCLSYLDGAGDSVDICVVGEVKADPAALLAAHPGTAFIFRQEQAAAGHNLPGNYIGALSAEPEYDEIVSLLHYCQSFRSMQRLRKNGRAQNTQLLKFLVGKGEAISKVRRLIEQVAATDANVLILGESGTGKEVVARAVHELSKRSKKPFVPVNCGAIPGELLESELFGHEKGAFTGAFAAREGRFELAQGGTLFLDEIGDMPLAMQVKLLRVLQERKFTRVGSNKEIKADVRIIAATHQDLEKMVAEKTFREDLYYRLNVFPIETPPLRERADDIPLLIQELINRHGREQHTSIRFTGRAMLALMQNEWHGNVRELSNLIERLLILHPSEVVDLPDLPPKYQGDNVKATEADERFALLDAFSSSADAGEDGDDSPIELPELPAIAGEEEMAKAFAPNLADGAVNLKDLVANVEITMIKQALAQCGGVVSKACETLGLRRTTLVEKMKKYGLSSQDVAGE</sequence>
<proteinExistence type="predicted"/>
<keyword evidence="3" id="KW-0805">Transcription regulation</keyword>
<dbReference type="PRINTS" id="PR01590">
    <property type="entry name" value="HTHFIS"/>
</dbReference>
<dbReference type="Gene3D" id="1.10.8.60">
    <property type="match status" value="1"/>
</dbReference>
<dbReference type="AlphaFoldDB" id="A0A9D9DBG9"/>
<dbReference type="Pfam" id="PF02954">
    <property type="entry name" value="HTH_8"/>
    <property type="match status" value="1"/>
</dbReference>
<dbReference type="Gene3D" id="3.40.50.2300">
    <property type="match status" value="1"/>
</dbReference>